<dbReference type="Proteomes" id="UP000663850">
    <property type="component" value="Unassembled WGS sequence"/>
</dbReference>
<evidence type="ECO:0008006" key="4">
    <source>
        <dbReference type="Google" id="ProtNLM"/>
    </source>
</evidence>
<comment type="caution">
    <text evidence="2">The sequence shown here is derived from an EMBL/GenBank/DDBJ whole genome shotgun (WGS) entry which is preliminary data.</text>
</comment>
<feature type="chain" id="PRO_5034979595" description="F-box domain-containing protein" evidence="1">
    <location>
        <begin position="24"/>
        <end position="356"/>
    </location>
</feature>
<dbReference type="AlphaFoldDB" id="A0A8H3D7A5"/>
<proteinExistence type="predicted"/>
<keyword evidence="1" id="KW-0732">Signal</keyword>
<evidence type="ECO:0000313" key="3">
    <source>
        <dbReference type="Proteomes" id="UP000663850"/>
    </source>
</evidence>
<protein>
    <recommendedName>
        <fullName evidence="4">F-box domain-containing protein</fullName>
    </recommendedName>
</protein>
<evidence type="ECO:0000313" key="2">
    <source>
        <dbReference type="EMBL" id="CAE6514013.1"/>
    </source>
</evidence>
<evidence type="ECO:0000256" key="1">
    <source>
        <dbReference type="SAM" id="SignalP"/>
    </source>
</evidence>
<name>A0A8H3D7A5_9AGAM</name>
<dbReference type="EMBL" id="CAJMWZ010005997">
    <property type="protein sequence ID" value="CAE6514013.1"/>
    <property type="molecule type" value="Genomic_DNA"/>
</dbReference>
<feature type="signal peptide" evidence="1">
    <location>
        <begin position="1"/>
        <end position="23"/>
    </location>
</feature>
<organism evidence="2 3">
    <name type="scientific">Rhizoctonia solani</name>
    <dbReference type="NCBI Taxonomy" id="456999"/>
    <lineage>
        <taxon>Eukaryota</taxon>
        <taxon>Fungi</taxon>
        <taxon>Dikarya</taxon>
        <taxon>Basidiomycota</taxon>
        <taxon>Agaricomycotina</taxon>
        <taxon>Agaricomycetes</taxon>
        <taxon>Cantharellales</taxon>
        <taxon>Ceratobasidiaceae</taxon>
        <taxon>Rhizoctonia</taxon>
    </lineage>
</organism>
<accession>A0A8H3D7A5</accession>
<gene>
    <name evidence="2" type="ORF">RDB_LOCUS109639</name>
</gene>
<reference evidence="2" key="1">
    <citation type="submission" date="2021-01" db="EMBL/GenBank/DDBJ databases">
        <authorList>
            <person name="Kaushik A."/>
        </authorList>
    </citation>
    <scope>NUCLEOTIDE SEQUENCE</scope>
    <source>
        <strain evidence="2">Type strain: AG8-Rh-89/</strain>
    </source>
</reference>
<sequence length="356" mass="39879">MLTATPGLVLLPEIIILIAECLGDDVRSISNVYKADKTTRRTLSSHLYRSVRLKSANSVTSLCQMITNFRPDELGNIRSLQIGPDWSKHSAASKIQSNLVPSLRSALEAMPHLLSLSLYMTPSALYGLLEGFEPPFQLTEFIHSGELSPPLAGFLEKQPSIVKLGWYSLFLEEQCDYLSSLLEDNCTFLQILGELAGPMPLLSVLLPRRPVTKIQVMYHTLSFLRLESPMAAFSHPMGRLSSLCMMEYRPTWQSFTALVSKLEVTCVRNTLREVHIVEAFTGSSMLTRPNLIKTHATRLAVFGSLEHVEISRTPDMTVFQQVVYEQLLSSGMDRVSTWRTIIPSLRSVTIHGHKLC</sequence>